<gene>
    <name evidence="3" type="ORF">HDA36_000589</name>
</gene>
<organism evidence="3 4">
    <name type="scientific">Nocardiopsis composta</name>
    <dbReference type="NCBI Taxonomy" id="157465"/>
    <lineage>
        <taxon>Bacteria</taxon>
        <taxon>Bacillati</taxon>
        <taxon>Actinomycetota</taxon>
        <taxon>Actinomycetes</taxon>
        <taxon>Streptosporangiales</taxon>
        <taxon>Nocardiopsidaceae</taxon>
        <taxon>Nocardiopsis</taxon>
    </lineage>
</organism>
<dbReference type="EMBL" id="JACHDB010000001">
    <property type="protein sequence ID" value="MBB5430505.1"/>
    <property type="molecule type" value="Genomic_DNA"/>
</dbReference>
<dbReference type="PANTHER" id="PTHR30204:SF93">
    <property type="entry name" value="HTH MERR-TYPE DOMAIN-CONTAINING PROTEIN"/>
    <property type="match status" value="1"/>
</dbReference>
<accession>A0A7W8QHS3</accession>
<evidence type="ECO:0000256" key="1">
    <source>
        <dbReference type="ARBA" id="ARBA00023125"/>
    </source>
</evidence>
<dbReference type="SUPFAM" id="SSF46955">
    <property type="entry name" value="Putative DNA-binding domain"/>
    <property type="match status" value="2"/>
</dbReference>
<dbReference type="InterPro" id="IPR047057">
    <property type="entry name" value="MerR_fam"/>
</dbReference>
<dbReference type="Proteomes" id="UP000572635">
    <property type="component" value="Unassembled WGS sequence"/>
</dbReference>
<dbReference type="Gene3D" id="1.10.1660.10">
    <property type="match status" value="2"/>
</dbReference>
<dbReference type="RefSeq" id="WP_184388434.1">
    <property type="nucleotide sequence ID" value="NZ_BAAAJD010000023.1"/>
</dbReference>
<dbReference type="SMART" id="SM00422">
    <property type="entry name" value="HTH_MERR"/>
    <property type="match status" value="2"/>
</dbReference>
<proteinExistence type="predicted"/>
<dbReference type="PANTHER" id="PTHR30204">
    <property type="entry name" value="REDOX-CYCLING DRUG-SENSING TRANSCRIPTIONAL ACTIVATOR SOXR"/>
    <property type="match status" value="1"/>
</dbReference>
<dbReference type="GO" id="GO:0003677">
    <property type="term" value="F:DNA binding"/>
    <property type="evidence" value="ECO:0007669"/>
    <property type="project" value="UniProtKB-KW"/>
</dbReference>
<protein>
    <submittedName>
        <fullName evidence="3">DNA-binding transcriptional MerR regulator</fullName>
    </submittedName>
</protein>
<evidence type="ECO:0000313" key="3">
    <source>
        <dbReference type="EMBL" id="MBB5430505.1"/>
    </source>
</evidence>
<dbReference type="Pfam" id="PF00376">
    <property type="entry name" value="MerR"/>
    <property type="match status" value="1"/>
</dbReference>
<dbReference type="InterPro" id="IPR009061">
    <property type="entry name" value="DNA-bd_dom_put_sf"/>
</dbReference>
<keyword evidence="4" id="KW-1185">Reference proteome</keyword>
<reference evidence="3 4" key="1">
    <citation type="submission" date="2020-08" db="EMBL/GenBank/DDBJ databases">
        <title>Sequencing the genomes of 1000 actinobacteria strains.</title>
        <authorList>
            <person name="Klenk H.-P."/>
        </authorList>
    </citation>
    <scope>NUCLEOTIDE SEQUENCE [LARGE SCALE GENOMIC DNA]</scope>
    <source>
        <strain evidence="3 4">DSM 44551</strain>
    </source>
</reference>
<keyword evidence="1 3" id="KW-0238">DNA-binding</keyword>
<dbReference type="InterPro" id="IPR000551">
    <property type="entry name" value="MerR-type_HTH_dom"/>
</dbReference>
<feature type="domain" description="HTH merR-type" evidence="2">
    <location>
        <begin position="140"/>
        <end position="207"/>
    </location>
</feature>
<evidence type="ECO:0000259" key="2">
    <source>
        <dbReference type="PROSITE" id="PS50937"/>
    </source>
</evidence>
<comment type="caution">
    <text evidence="3">The sequence shown here is derived from an EMBL/GenBank/DDBJ whole genome shotgun (WGS) entry which is preliminary data.</text>
</comment>
<dbReference type="Pfam" id="PF13411">
    <property type="entry name" value="MerR_1"/>
    <property type="match status" value="1"/>
</dbReference>
<name>A0A7W8QHS3_9ACTN</name>
<dbReference type="PROSITE" id="PS50937">
    <property type="entry name" value="HTH_MERR_2"/>
    <property type="match status" value="2"/>
</dbReference>
<sequence>MPEDRRAHREGADPEERMRIGDIARAAGVSVQQVRNYVDLGVLPPVGRTASNYRIFTRRHAEALLTARELIRGHGWQRAYGVMQAVHGGDGAAALALIDAGHAELDAERAGIARVLGMFEDLAADPEGAGRLRVPRGGARIGDVADAVGMRASALRVWEEKGLLRPGRDPATGYRVFDAAELRIAHVVALLRRGGYPLPIVAAAVAEMRTSGGAERARARLAEREEELHRRSLLRLRASAAFHAYLRDYAGVPLPD</sequence>
<dbReference type="AlphaFoldDB" id="A0A7W8QHS3"/>
<dbReference type="GO" id="GO:0003700">
    <property type="term" value="F:DNA-binding transcription factor activity"/>
    <property type="evidence" value="ECO:0007669"/>
    <property type="project" value="InterPro"/>
</dbReference>
<feature type="domain" description="HTH merR-type" evidence="2">
    <location>
        <begin position="17"/>
        <end position="72"/>
    </location>
</feature>
<evidence type="ECO:0000313" key="4">
    <source>
        <dbReference type="Proteomes" id="UP000572635"/>
    </source>
</evidence>